<comment type="caution">
    <text evidence="2">The sequence shown here is derived from an EMBL/GenBank/DDBJ whole genome shotgun (WGS) entry which is preliminary data.</text>
</comment>
<feature type="compositionally biased region" description="Basic and acidic residues" evidence="1">
    <location>
        <begin position="400"/>
        <end position="409"/>
    </location>
</feature>
<feature type="region of interest" description="Disordered" evidence="1">
    <location>
        <begin position="400"/>
        <end position="450"/>
    </location>
</feature>
<sequence length="645" mass="75114">METSLYLHKSKIEVENQDDEEEKKDSEIQNFNVDISEKKRREVVTTILLIFLQQIQSATKKQKIENANQLLKSISEYDPDKIECDISQKVYDEICKQLGECTSPEQKLLLDVVLVLAERGSDLSYRNKNNALFKFFHSSKLIEKIEDKIKMEIEKIANKMNGCEFQYTDPVVKYVQIYILIKKMKKIKQDIFDFCVKCMIFHIRHLFKYLKKQVNTLQDKELTEDKKSEIEVKVKEGTVSFKAVKDLILFEDNDKVLIEQYKLNEAIGPFVHFQCFGSKHCANCIDIPYSQSVQNLHGSAMNAIGQLIHKDKNADEDDEKDEDFTYEAKLQLQKDHNLFNHPLMLFHNFAESLQDINGQTKQTQFAISKFLLSLQLTEEQKQKEKDRNQRLNKSLQELNKKYQKYDKQQKQSKSRRQSRKKRIQQQQQSSKQSSSESSSDDNFDNLPEEQIIPSPEVGLGTVHLIHASVCNNWTMKVFTAVIDGLGGNLVMMAKYERKEHQNKIRMNMAKEIRWRSNEILIQIVPYLNKFSKVLTVKQFHILSALVEQLGLAGGSEEESREFHDGAFFCILQVLISVRNQSKVCVLIPILQKVVEEDCEESGGVEEINAHQFRQFISIFEIDNLRAYALVVLNTIMRLKDYTDQM</sequence>
<proteinExistence type="predicted"/>
<dbReference type="AlphaFoldDB" id="A0A5J4X5P7"/>
<gene>
    <name evidence="2" type="ORF">EZS28_001939</name>
</gene>
<feature type="compositionally biased region" description="Basic residues" evidence="1">
    <location>
        <begin position="410"/>
        <end position="423"/>
    </location>
</feature>
<evidence type="ECO:0000313" key="3">
    <source>
        <dbReference type="Proteomes" id="UP000324800"/>
    </source>
</evidence>
<evidence type="ECO:0000256" key="1">
    <source>
        <dbReference type="SAM" id="MobiDB-lite"/>
    </source>
</evidence>
<name>A0A5J4X5P7_9EUKA</name>
<protein>
    <submittedName>
        <fullName evidence="2">Uncharacterized protein</fullName>
    </submittedName>
</protein>
<feature type="region of interest" description="Disordered" evidence="1">
    <location>
        <begin position="1"/>
        <end position="25"/>
    </location>
</feature>
<reference evidence="2 3" key="1">
    <citation type="submission" date="2019-03" db="EMBL/GenBank/DDBJ databases">
        <title>Single cell metagenomics reveals metabolic interactions within the superorganism composed of flagellate Streblomastix strix and complex community of Bacteroidetes bacteria on its surface.</title>
        <authorList>
            <person name="Treitli S.C."/>
            <person name="Kolisko M."/>
            <person name="Husnik F."/>
            <person name="Keeling P."/>
            <person name="Hampl V."/>
        </authorList>
    </citation>
    <scope>NUCLEOTIDE SEQUENCE [LARGE SCALE GENOMIC DNA]</scope>
    <source>
        <strain evidence="2">ST1C</strain>
    </source>
</reference>
<evidence type="ECO:0000313" key="2">
    <source>
        <dbReference type="EMBL" id="KAA6402531.1"/>
    </source>
</evidence>
<feature type="compositionally biased region" description="Low complexity" evidence="1">
    <location>
        <begin position="424"/>
        <end position="437"/>
    </location>
</feature>
<dbReference type="EMBL" id="SNRW01000220">
    <property type="protein sequence ID" value="KAA6402531.1"/>
    <property type="molecule type" value="Genomic_DNA"/>
</dbReference>
<organism evidence="2 3">
    <name type="scientific">Streblomastix strix</name>
    <dbReference type="NCBI Taxonomy" id="222440"/>
    <lineage>
        <taxon>Eukaryota</taxon>
        <taxon>Metamonada</taxon>
        <taxon>Preaxostyla</taxon>
        <taxon>Oxymonadida</taxon>
        <taxon>Streblomastigidae</taxon>
        <taxon>Streblomastix</taxon>
    </lineage>
</organism>
<dbReference type="Proteomes" id="UP000324800">
    <property type="component" value="Unassembled WGS sequence"/>
</dbReference>
<accession>A0A5J4X5P7</accession>
<feature type="compositionally biased region" description="Acidic residues" evidence="1">
    <location>
        <begin position="438"/>
        <end position="447"/>
    </location>
</feature>